<keyword evidence="1" id="KW-0472">Membrane</keyword>
<organism evidence="2 3">
    <name type="scientific">Robertmurraya mangrovi</name>
    <dbReference type="NCBI Taxonomy" id="3098077"/>
    <lineage>
        <taxon>Bacteria</taxon>
        <taxon>Bacillati</taxon>
        <taxon>Bacillota</taxon>
        <taxon>Bacilli</taxon>
        <taxon>Bacillales</taxon>
        <taxon>Bacillaceae</taxon>
        <taxon>Robertmurraya</taxon>
    </lineage>
</organism>
<geneLocation type="plasmid" evidence="2">
    <name>unnamed</name>
</geneLocation>
<sequence length="106" mass="12221">MLLKNDGFFLVELLLSLTIWLVITSGLVPIYIHLSKQTMDIEKELEATHLLYELLQRTVLKGSNIQSEYVNRGGFNFLVQASYGQEVCVQYENRNNEPVQICDKIE</sequence>
<dbReference type="Proteomes" id="UP001290455">
    <property type="component" value="Unassembled WGS sequence"/>
</dbReference>
<keyword evidence="3" id="KW-1185">Reference proteome</keyword>
<accession>A0ABU5IV56</accession>
<name>A0ABU5IV56_9BACI</name>
<keyword evidence="1" id="KW-0812">Transmembrane</keyword>
<gene>
    <name evidence="2" type="ORF">SM124_04560</name>
</gene>
<evidence type="ECO:0000313" key="2">
    <source>
        <dbReference type="EMBL" id="MDZ5471020.1"/>
    </source>
</evidence>
<protein>
    <submittedName>
        <fullName evidence="2">Uncharacterized protein</fullName>
    </submittedName>
</protein>
<evidence type="ECO:0000256" key="1">
    <source>
        <dbReference type="SAM" id="Phobius"/>
    </source>
</evidence>
<comment type="caution">
    <text evidence="2">The sequence shown here is derived from an EMBL/GenBank/DDBJ whole genome shotgun (WGS) entry which is preliminary data.</text>
</comment>
<keyword evidence="1" id="KW-1133">Transmembrane helix</keyword>
<reference evidence="2 3" key="1">
    <citation type="submission" date="2023-11" db="EMBL/GenBank/DDBJ databases">
        <title>Bacillus jintuensis, isolated from a mudflat on the Beibu Gulf coast.</title>
        <authorList>
            <person name="Li M."/>
        </authorList>
    </citation>
    <scope>NUCLEOTIDE SEQUENCE [LARGE SCALE GENOMIC DNA]</scope>
    <source>
        <strain evidence="2 3">31A1R</strain>
        <plasmid evidence="2">unnamed</plasmid>
    </source>
</reference>
<dbReference type="EMBL" id="JAXOFX010000002">
    <property type="protein sequence ID" value="MDZ5471020.1"/>
    <property type="molecule type" value="Genomic_DNA"/>
</dbReference>
<keyword evidence="2" id="KW-0614">Plasmid</keyword>
<dbReference type="RefSeq" id="WP_322445098.1">
    <property type="nucleotide sequence ID" value="NZ_JAXOFX010000002.1"/>
</dbReference>
<proteinExistence type="predicted"/>
<evidence type="ECO:0000313" key="3">
    <source>
        <dbReference type="Proteomes" id="UP001290455"/>
    </source>
</evidence>
<feature type="transmembrane region" description="Helical" evidence="1">
    <location>
        <begin position="13"/>
        <end position="34"/>
    </location>
</feature>